<feature type="region of interest" description="Disordered" evidence="1">
    <location>
        <begin position="376"/>
        <end position="398"/>
    </location>
</feature>
<dbReference type="Gene3D" id="3.40.720.10">
    <property type="entry name" value="Alkaline Phosphatase, subunit A"/>
    <property type="match status" value="1"/>
</dbReference>
<feature type="signal peptide" evidence="2">
    <location>
        <begin position="1"/>
        <end position="21"/>
    </location>
</feature>
<keyword evidence="4" id="KW-1185">Reference proteome</keyword>
<reference evidence="3 4" key="1">
    <citation type="submission" date="2016-07" db="EMBL/GenBank/DDBJ databases">
        <title>Complete genome sequence of the Lentzea guizhouensis DHS C013.</title>
        <authorList>
            <person name="Cao C."/>
        </authorList>
    </citation>
    <scope>NUCLEOTIDE SEQUENCE [LARGE SCALE GENOMIC DNA]</scope>
    <source>
        <strain evidence="3 4">DHS C013</strain>
    </source>
</reference>
<organism evidence="3 4">
    <name type="scientific">Lentzea guizhouensis</name>
    <dbReference type="NCBI Taxonomy" id="1586287"/>
    <lineage>
        <taxon>Bacteria</taxon>
        <taxon>Bacillati</taxon>
        <taxon>Actinomycetota</taxon>
        <taxon>Actinomycetes</taxon>
        <taxon>Pseudonocardiales</taxon>
        <taxon>Pseudonocardiaceae</taxon>
        <taxon>Lentzea</taxon>
    </lineage>
</organism>
<dbReference type="AlphaFoldDB" id="A0A1B2HLR4"/>
<protein>
    <submittedName>
        <fullName evidence="3">Nucleotide pyrophosphatase</fullName>
    </submittedName>
</protein>
<feature type="chain" id="PRO_5008538285" evidence="2">
    <location>
        <begin position="22"/>
        <end position="486"/>
    </location>
</feature>
<dbReference type="KEGG" id="led:BBK82_23975"/>
<dbReference type="GO" id="GO:0016787">
    <property type="term" value="F:hydrolase activity"/>
    <property type="evidence" value="ECO:0007669"/>
    <property type="project" value="UniProtKB-ARBA"/>
</dbReference>
<dbReference type="SUPFAM" id="SSF53649">
    <property type="entry name" value="Alkaline phosphatase-like"/>
    <property type="match status" value="1"/>
</dbReference>
<name>A0A1B2HLR4_9PSEU</name>
<evidence type="ECO:0000313" key="3">
    <source>
        <dbReference type="EMBL" id="ANZ38664.1"/>
    </source>
</evidence>
<sequence>MTRAALALLLPLFLLAPAAVAAPAKTPKVLVIGLDGARYDKLLAADTPNIHALLNRGYGARSSLYGSGMAATSSGPGWSTVLTGVWPDKHKVKDNSFTGNALASHPSWLERANTAKPALSTYAAVDWKPISDRVLRSGQDRKYVLDGDTAGYTGSDEKITADAEQHLRSNAADASFVYLGQIDIAGHDHGADSSQYAAAMRTNDAQIGRLVKAVESRPTYANEDWLIMMTTDHGHTAAGGHGGDSPEERMTFVISTGAARPAVAPKLVDVAATALRHLGVSAALDGYALGSAPVDAFDSVPLKPRQDETGVPSSVLGWTHQGPAGWTVTTASSMPQGVAEWQGWSFTTDDFWTRTAPSQSREANVRARGVFAVADPDEWDDKGSPSASGRFDSTMTSPAYDVTGRSSARIEYGSHYLQEGTQRGTVAVSFDGGPAQVVRTHDANGIAQQITLDVAVPPGARSVKVSWRLFDAGNNWYWAVDAPRLS</sequence>
<dbReference type="EMBL" id="CP016793">
    <property type="protein sequence ID" value="ANZ38664.1"/>
    <property type="molecule type" value="Genomic_DNA"/>
</dbReference>
<dbReference type="OrthoDB" id="1956004at2"/>
<dbReference type="InterPro" id="IPR017850">
    <property type="entry name" value="Alkaline_phosphatase_core_sf"/>
</dbReference>
<dbReference type="Proteomes" id="UP000093053">
    <property type="component" value="Chromosome"/>
</dbReference>
<dbReference type="PANTHER" id="PTHR10151">
    <property type="entry name" value="ECTONUCLEOTIDE PYROPHOSPHATASE/PHOSPHODIESTERASE"/>
    <property type="match status" value="1"/>
</dbReference>
<dbReference type="STRING" id="1586287.BBK82_23975"/>
<gene>
    <name evidence="3" type="ORF">BBK82_23975</name>
</gene>
<dbReference type="InterPro" id="IPR002591">
    <property type="entry name" value="Phosphodiest/P_Trfase"/>
</dbReference>
<proteinExistence type="predicted"/>
<dbReference type="PANTHER" id="PTHR10151:SF120">
    <property type="entry name" value="BIS(5'-ADENOSYL)-TRIPHOSPHATASE"/>
    <property type="match status" value="1"/>
</dbReference>
<dbReference type="RefSeq" id="WP_065917010.1">
    <property type="nucleotide sequence ID" value="NZ_CP016793.1"/>
</dbReference>
<keyword evidence="2" id="KW-0732">Signal</keyword>
<feature type="compositionally biased region" description="Polar residues" evidence="1">
    <location>
        <begin position="385"/>
        <end position="397"/>
    </location>
</feature>
<accession>A0A1B2HLR4</accession>
<evidence type="ECO:0000313" key="4">
    <source>
        <dbReference type="Proteomes" id="UP000093053"/>
    </source>
</evidence>
<evidence type="ECO:0000256" key="1">
    <source>
        <dbReference type="SAM" id="MobiDB-lite"/>
    </source>
</evidence>
<dbReference type="Pfam" id="PF01663">
    <property type="entry name" value="Phosphodiest"/>
    <property type="match status" value="1"/>
</dbReference>
<evidence type="ECO:0000256" key="2">
    <source>
        <dbReference type="SAM" id="SignalP"/>
    </source>
</evidence>